<dbReference type="GeneID" id="136076275"/>
<evidence type="ECO:0000313" key="3">
    <source>
        <dbReference type="RefSeq" id="XP_065645821.1"/>
    </source>
</evidence>
<dbReference type="InterPro" id="IPR004875">
    <property type="entry name" value="DDE_SF_endonuclease_dom"/>
</dbReference>
<accession>A0ABM4BA89</accession>
<proteinExistence type="predicted"/>
<dbReference type="InterPro" id="IPR050863">
    <property type="entry name" value="CenT-Element_Derived"/>
</dbReference>
<gene>
    <name evidence="3" type="primary">LOC136076275</name>
</gene>
<sequence length="374" mass="42524">MTASWNETTIPTLLLNYKLENIFNADEFGLFYQCLPNKTYHLSREKCFGEKNSKVRLTGIAAGSATGEKLPMFVIGKSKNPRCFKHNKQLPCTYKNQLKSWMTGDLFTEWVMKLDSFFRAQDRKVALLVNKCSAHPHIEGLSNINLIFFPPNTTSVLQPMDQGVIRSLKAHYRHKIVRLCIKAVDNNEPMPKISILQAMKDLISSWNAVSKETVINCFKKAGISKTNKSIEEADDDHSFKFLTEELNRLRELDPRAVQEDLSAESYIGLDCDVVTTGSLATDAEIIAQILDPNFENDDNEVEDSVDEAIDVEAPPRPSDIQLEIAFETIQNASLYSSKYGNEIQSLALKLEDLMKMEKMDNLKEYQITDFFQKL</sequence>
<evidence type="ECO:0000313" key="2">
    <source>
        <dbReference type="Proteomes" id="UP001652625"/>
    </source>
</evidence>
<name>A0ABM4BA89_HYDVU</name>
<dbReference type="Pfam" id="PF03184">
    <property type="entry name" value="DDE_1"/>
    <property type="match status" value="1"/>
</dbReference>
<reference evidence="3" key="2">
    <citation type="submission" date="2025-08" db="UniProtKB">
        <authorList>
            <consortium name="RefSeq"/>
        </authorList>
    </citation>
    <scope>IDENTIFICATION</scope>
</reference>
<dbReference type="PANTHER" id="PTHR19303:SF73">
    <property type="entry name" value="PROTEIN PDC2"/>
    <property type="match status" value="1"/>
</dbReference>
<dbReference type="PANTHER" id="PTHR19303">
    <property type="entry name" value="TRANSPOSON"/>
    <property type="match status" value="1"/>
</dbReference>
<evidence type="ECO:0000259" key="1">
    <source>
        <dbReference type="Pfam" id="PF03184"/>
    </source>
</evidence>
<protein>
    <submittedName>
        <fullName evidence="3">Tigger transposable element-derived protein 4-like</fullName>
    </submittedName>
</protein>
<dbReference type="RefSeq" id="XP_065645821.1">
    <property type="nucleotide sequence ID" value="XM_065789749.1"/>
</dbReference>
<reference evidence="2" key="1">
    <citation type="submission" date="2025-05" db="UniProtKB">
        <authorList>
            <consortium name="RefSeq"/>
        </authorList>
    </citation>
    <scope>NUCLEOTIDE SEQUENCE [LARGE SCALE GENOMIC DNA]</scope>
</reference>
<organism evidence="2 3">
    <name type="scientific">Hydra vulgaris</name>
    <name type="common">Hydra</name>
    <name type="synonym">Hydra attenuata</name>
    <dbReference type="NCBI Taxonomy" id="6087"/>
    <lineage>
        <taxon>Eukaryota</taxon>
        <taxon>Metazoa</taxon>
        <taxon>Cnidaria</taxon>
        <taxon>Hydrozoa</taxon>
        <taxon>Hydroidolina</taxon>
        <taxon>Anthoathecata</taxon>
        <taxon>Aplanulata</taxon>
        <taxon>Hydridae</taxon>
        <taxon>Hydra</taxon>
    </lineage>
</organism>
<dbReference type="Proteomes" id="UP001652625">
    <property type="component" value="Chromosome 02"/>
</dbReference>
<feature type="domain" description="DDE-1" evidence="1">
    <location>
        <begin position="60"/>
        <end position="218"/>
    </location>
</feature>
<keyword evidence="2" id="KW-1185">Reference proteome</keyword>